<dbReference type="Pfam" id="PF13411">
    <property type="entry name" value="MerR_1"/>
    <property type="match status" value="1"/>
</dbReference>
<evidence type="ECO:0000259" key="2">
    <source>
        <dbReference type="PROSITE" id="PS50937"/>
    </source>
</evidence>
<keyword evidence="4" id="KW-1185">Reference proteome</keyword>
<dbReference type="Proteomes" id="UP001522868">
    <property type="component" value="Unassembled WGS sequence"/>
</dbReference>
<dbReference type="Gene3D" id="1.10.1660.10">
    <property type="match status" value="1"/>
</dbReference>
<evidence type="ECO:0000256" key="1">
    <source>
        <dbReference type="ARBA" id="ARBA00023125"/>
    </source>
</evidence>
<dbReference type="PANTHER" id="PTHR30204:SF93">
    <property type="entry name" value="HTH MERR-TYPE DOMAIN-CONTAINING PROTEIN"/>
    <property type="match status" value="1"/>
</dbReference>
<gene>
    <name evidence="3" type="ORF">M1O15_19915</name>
</gene>
<proteinExistence type="predicted"/>
<feature type="domain" description="HTH merR-type" evidence="2">
    <location>
        <begin position="14"/>
        <end position="83"/>
    </location>
</feature>
<dbReference type="RefSeq" id="WP_248635335.1">
    <property type="nucleotide sequence ID" value="NZ_JALPTH010000019.1"/>
</dbReference>
<sequence length="326" mass="34300">MCAAPHPAGDEGDRWSIGELAERAGVTVKTVRFYSDRGLLPEGARTSGGHRRFGVDALGRLRFIRALRALDVPVPEVRRLIESGVDSGGDADGAALAEVADRRLVEVGGRLAALRWREAALRVVATGPAEERAERLLLVGALASPPSTAPLARFWRGWLPPRLPARLRSAVVEQAVPEPPDDPSPAQVLAFARLHAFVSAPCGGGALPQPAAHSTAEGYRPAVLYAGLTEAYGLAAAEMRAGRGPHAGGALDCFAAAYAGARGVRDTADFRRALAGRLTADPRIDRYWELVTEVVSPPSGPPVPVPGTLHDWLLAALRAETARGAG</sequence>
<name>A0ABT0IE74_9ACTN</name>
<dbReference type="PRINTS" id="PR00040">
    <property type="entry name" value="HTHMERR"/>
</dbReference>
<dbReference type="SUPFAM" id="SSF46955">
    <property type="entry name" value="Putative DNA-binding domain"/>
    <property type="match status" value="1"/>
</dbReference>
<dbReference type="InterPro" id="IPR009061">
    <property type="entry name" value="DNA-bd_dom_put_sf"/>
</dbReference>
<dbReference type="InterPro" id="IPR000551">
    <property type="entry name" value="MerR-type_HTH_dom"/>
</dbReference>
<evidence type="ECO:0000313" key="3">
    <source>
        <dbReference type="EMBL" id="MCK8679617.1"/>
    </source>
</evidence>
<keyword evidence="1" id="KW-0238">DNA-binding</keyword>
<reference evidence="3 4" key="1">
    <citation type="submission" date="2022-04" db="EMBL/GenBank/DDBJ databases">
        <title>Streptomyces sp. nov. LCR6-01 isolated from Lichen of Dirinaria sp.</title>
        <authorList>
            <person name="Kanchanasin P."/>
            <person name="Tanasupawat S."/>
            <person name="Phongsopitanun W."/>
        </authorList>
    </citation>
    <scope>NUCLEOTIDE SEQUENCE [LARGE SCALE GENOMIC DNA]</scope>
    <source>
        <strain evidence="3 4">LCR6-01</strain>
    </source>
</reference>
<dbReference type="SMART" id="SM00422">
    <property type="entry name" value="HTH_MERR"/>
    <property type="match status" value="1"/>
</dbReference>
<evidence type="ECO:0000313" key="4">
    <source>
        <dbReference type="Proteomes" id="UP001522868"/>
    </source>
</evidence>
<dbReference type="EMBL" id="JALPTH010000019">
    <property type="protein sequence ID" value="MCK8679617.1"/>
    <property type="molecule type" value="Genomic_DNA"/>
</dbReference>
<comment type="caution">
    <text evidence="3">The sequence shown here is derived from an EMBL/GenBank/DDBJ whole genome shotgun (WGS) entry which is preliminary data.</text>
</comment>
<dbReference type="PANTHER" id="PTHR30204">
    <property type="entry name" value="REDOX-CYCLING DRUG-SENSING TRANSCRIPTIONAL ACTIVATOR SOXR"/>
    <property type="match status" value="1"/>
</dbReference>
<dbReference type="InterPro" id="IPR047057">
    <property type="entry name" value="MerR_fam"/>
</dbReference>
<dbReference type="PROSITE" id="PS50937">
    <property type="entry name" value="HTH_MERR_2"/>
    <property type="match status" value="1"/>
</dbReference>
<accession>A0ABT0IE74</accession>
<organism evidence="3 4">
    <name type="scientific">Streptomyces lichenis</name>
    <dbReference type="NCBI Taxonomy" id="2306967"/>
    <lineage>
        <taxon>Bacteria</taxon>
        <taxon>Bacillati</taxon>
        <taxon>Actinomycetota</taxon>
        <taxon>Actinomycetes</taxon>
        <taxon>Kitasatosporales</taxon>
        <taxon>Streptomycetaceae</taxon>
        <taxon>Streptomyces</taxon>
    </lineage>
</organism>
<protein>
    <submittedName>
        <fullName evidence="3">MerR family transcriptional regulator</fullName>
    </submittedName>
</protein>